<organism evidence="2 3">
    <name type="scientific">Lentzea xinjiangensis</name>
    <dbReference type="NCBI Taxonomy" id="402600"/>
    <lineage>
        <taxon>Bacteria</taxon>
        <taxon>Bacillati</taxon>
        <taxon>Actinomycetota</taxon>
        <taxon>Actinomycetes</taxon>
        <taxon>Pseudonocardiales</taxon>
        <taxon>Pseudonocardiaceae</taxon>
        <taxon>Lentzea</taxon>
    </lineage>
</organism>
<evidence type="ECO:0000256" key="1">
    <source>
        <dbReference type="SAM" id="MobiDB-lite"/>
    </source>
</evidence>
<dbReference type="Proteomes" id="UP000199352">
    <property type="component" value="Unassembled WGS sequence"/>
</dbReference>
<feature type="region of interest" description="Disordered" evidence="1">
    <location>
        <begin position="1"/>
        <end position="20"/>
    </location>
</feature>
<dbReference type="RefSeq" id="WP_089962054.1">
    <property type="nucleotide sequence ID" value="NZ_FOFR01000037.1"/>
</dbReference>
<dbReference type="EMBL" id="FOFR01000037">
    <property type="protein sequence ID" value="SES34915.1"/>
    <property type="molecule type" value="Genomic_DNA"/>
</dbReference>
<dbReference type="OrthoDB" id="3661391at2"/>
<name>A0A1H9WM23_9PSEU</name>
<evidence type="ECO:0000313" key="3">
    <source>
        <dbReference type="Proteomes" id="UP000199352"/>
    </source>
</evidence>
<evidence type="ECO:0008006" key="4">
    <source>
        <dbReference type="Google" id="ProtNLM"/>
    </source>
</evidence>
<sequence>MPHHTAPSEGQNPGGRQRIITTGDPVTAAWMSRPHVRTALAITGTRQGLQRVLDTLPTIEADYRVQVVFTVPETGYEWAGMRERLRQLDVLVMPWHQAVDTPFDLVISACRWGIEEIRAPLVLMPHGATSIRSRVAHETGAHDLVTAKLLRGDEVLPAKLMLATDDEVRTLASSCRKALPAAVVGGDPCLDRMAASLPFTAPYLEALGVVPGQQVIFAVSSWSKHSLYGSDPEVFARLTCELAGTENVVIASLHPFWWDAYGQRQILAWLGPAREHGLVVLPPDEGWRAAAVVADIVLTDHGSAGQYAAALGGRAMMSATSLADVHPGTSADLLSRIATPLHLGQPLRPQVERALASPVDPRHAELAARITGRPRQALSIYRREYYGVLGLSEPVHAAPVSPVPLPRPW</sequence>
<proteinExistence type="predicted"/>
<dbReference type="AlphaFoldDB" id="A0A1H9WM23"/>
<keyword evidence="3" id="KW-1185">Reference proteome</keyword>
<reference evidence="3" key="1">
    <citation type="submission" date="2016-10" db="EMBL/GenBank/DDBJ databases">
        <authorList>
            <person name="Varghese N."/>
            <person name="Submissions S."/>
        </authorList>
    </citation>
    <scope>NUCLEOTIDE SEQUENCE [LARGE SCALE GENOMIC DNA]</scope>
    <source>
        <strain evidence="3">CGMCC 4.3525</strain>
    </source>
</reference>
<accession>A0A1H9WM23</accession>
<dbReference type="STRING" id="402600.SAMN05216188_1374"/>
<gene>
    <name evidence="2" type="ORF">SAMN05216188_1374</name>
</gene>
<evidence type="ECO:0000313" key="2">
    <source>
        <dbReference type="EMBL" id="SES34915.1"/>
    </source>
</evidence>
<protein>
    <recommendedName>
        <fullName evidence="4">CDP-Glycerol:Poly(Glycerophosphate) glycerophosphotransferase</fullName>
    </recommendedName>
</protein>